<proteinExistence type="predicted"/>
<gene>
    <name evidence="2" type="ORF">AMECASPLE_013653</name>
</gene>
<dbReference type="EMBL" id="JAHRIP010085541">
    <property type="protein sequence ID" value="MEQ2314584.1"/>
    <property type="molecule type" value="Genomic_DNA"/>
</dbReference>
<protein>
    <submittedName>
        <fullName evidence="2">Uncharacterized protein</fullName>
    </submittedName>
</protein>
<dbReference type="Proteomes" id="UP001469553">
    <property type="component" value="Unassembled WGS sequence"/>
</dbReference>
<evidence type="ECO:0000313" key="3">
    <source>
        <dbReference type="Proteomes" id="UP001469553"/>
    </source>
</evidence>
<feature type="transmembrane region" description="Helical" evidence="1">
    <location>
        <begin position="7"/>
        <end position="29"/>
    </location>
</feature>
<name>A0ABV1A8S9_9TELE</name>
<organism evidence="2 3">
    <name type="scientific">Ameca splendens</name>
    <dbReference type="NCBI Taxonomy" id="208324"/>
    <lineage>
        <taxon>Eukaryota</taxon>
        <taxon>Metazoa</taxon>
        <taxon>Chordata</taxon>
        <taxon>Craniata</taxon>
        <taxon>Vertebrata</taxon>
        <taxon>Euteleostomi</taxon>
        <taxon>Actinopterygii</taxon>
        <taxon>Neopterygii</taxon>
        <taxon>Teleostei</taxon>
        <taxon>Neoteleostei</taxon>
        <taxon>Acanthomorphata</taxon>
        <taxon>Ovalentaria</taxon>
        <taxon>Atherinomorphae</taxon>
        <taxon>Cyprinodontiformes</taxon>
        <taxon>Goodeidae</taxon>
        <taxon>Ameca</taxon>
    </lineage>
</organism>
<keyword evidence="1" id="KW-0812">Transmembrane</keyword>
<sequence>MFNQMFLVFEFPFLVFYFLGSALLCVYGFGDYLFRLVSPVFGYEVYFLPRPSVSVLSHVFWFPGCVYSLFFVKLLHVLVCSYLLHLLPLLPCLLVSPVPCSSDYLPYCFMSTFVCI</sequence>
<keyword evidence="1" id="KW-1133">Transmembrane helix</keyword>
<accession>A0ABV1A8S9</accession>
<reference evidence="2 3" key="1">
    <citation type="submission" date="2021-06" db="EMBL/GenBank/DDBJ databases">
        <authorList>
            <person name="Palmer J.M."/>
        </authorList>
    </citation>
    <scope>NUCLEOTIDE SEQUENCE [LARGE SCALE GENOMIC DNA]</scope>
    <source>
        <strain evidence="2 3">AS_MEX2019</strain>
        <tissue evidence="2">Muscle</tissue>
    </source>
</reference>
<evidence type="ECO:0000256" key="1">
    <source>
        <dbReference type="SAM" id="Phobius"/>
    </source>
</evidence>
<keyword evidence="1" id="KW-0472">Membrane</keyword>
<keyword evidence="3" id="KW-1185">Reference proteome</keyword>
<comment type="caution">
    <text evidence="2">The sequence shown here is derived from an EMBL/GenBank/DDBJ whole genome shotgun (WGS) entry which is preliminary data.</text>
</comment>
<evidence type="ECO:0000313" key="2">
    <source>
        <dbReference type="EMBL" id="MEQ2314584.1"/>
    </source>
</evidence>
<feature type="transmembrane region" description="Helical" evidence="1">
    <location>
        <begin position="60"/>
        <end position="84"/>
    </location>
</feature>